<dbReference type="Proteomes" id="UP000581135">
    <property type="component" value="Unassembled WGS sequence"/>
</dbReference>
<evidence type="ECO:0000256" key="6">
    <source>
        <dbReference type="SAM" id="Phobius"/>
    </source>
</evidence>
<dbReference type="EMBL" id="JACHXA010000002">
    <property type="protein sequence ID" value="MBB3064403.1"/>
    <property type="molecule type" value="Genomic_DNA"/>
</dbReference>
<evidence type="ECO:0000256" key="1">
    <source>
        <dbReference type="ARBA" id="ARBA00004651"/>
    </source>
</evidence>
<keyword evidence="2" id="KW-1003">Cell membrane</keyword>
<feature type="transmembrane region" description="Helical" evidence="6">
    <location>
        <begin position="148"/>
        <end position="173"/>
    </location>
</feature>
<feature type="transmembrane region" description="Helical" evidence="6">
    <location>
        <begin position="114"/>
        <end position="136"/>
    </location>
</feature>
<dbReference type="Pfam" id="PF01810">
    <property type="entry name" value="LysE"/>
    <property type="match status" value="1"/>
</dbReference>
<reference evidence="7 8" key="1">
    <citation type="submission" date="2020-08" db="EMBL/GenBank/DDBJ databases">
        <title>Genomic Encyclopedia of Type Strains, Phase III (KMG-III): the genomes of soil and plant-associated and newly described type strains.</title>
        <authorList>
            <person name="Whitman W."/>
        </authorList>
    </citation>
    <scope>NUCLEOTIDE SEQUENCE [LARGE SCALE GENOMIC DNA]</scope>
    <source>
        <strain evidence="7 8">CECT 8803</strain>
    </source>
</reference>
<dbReference type="GO" id="GO:0015171">
    <property type="term" value="F:amino acid transmembrane transporter activity"/>
    <property type="evidence" value="ECO:0007669"/>
    <property type="project" value="TreeGrafter"/>
</dbReference>
<dbReference type="GO" id="GO:0005886">
    <property type="term" value="C:plasma membrane"/>
    <property type="evidence" value="ECO:0007669"/>
    <property type="project" value="UniProtKB-SubCell"/>
</dbReference>
<feature type="transmembrane region" description="Helical" evidence="6">
    <location>
        <begin position="75"/>
        <end position="93"/>
    </location>
</feature>
<name>A0A839SU15_9PROT</name>
<keyword evidence="3 6" id="KW-0812">Transmembrane</keyword>
<comment type="subcellular location">
    <subcellularLocation>
        <location evidence="1">Cell membrane</location>
        <topology evidence="1">Multi-pass membrane protein</topology>
    </subcellularLocation>
</comment>
<evidence type="ECO:0000256" key="5">
    <source>
        <dbReference type="ARBA" id="ARBA00023136"/>
    </source>
</evidence>
<keyword evidence="8" id="KW-1185">Reference proteome</keyword>
<dbReference type="RefSeq" id="WP_221205708.1">
    <property type="nucleotide sequence ID" value="NZ_JACHXA010000002.1"/>
</dbReference>
<evidence type="ECO:0000256" key="2">
    <source>
        <dbReference type="ARBA" id="ARBA00022475"/>
    </source>
</evidence>
<proteinExistence type="predicted"/>
<dbReference type="PANTHER" id="PTHR30086:SF20">
    <property type="entry name" value="ARGININE EXPORTER PROTEIN ARGO-RELATED"/>
    <property type="match status" value="1"/>
</dbReference>
<comment type="caution">
    <text evidence="7">The sequence shown here is derived from an EMBL/GenBank/DDBJ whole genome shotgun (WGS) entry which is preliminary data.</text>
</comment>
<feature type="transmembrane region" description="Helical" evidence="6">
    <location>
        <begin position="6"/>
        <end position="29"/>
    </location>
</feature>
<dbReference type="InterPro" id="IPR001123">
    <property type="entry name" value="LeuE-type"/>
</dbReference>
<sequence length="215" mass="22297">MGEGYLFLKAVIVGMGIAAPVGPVGVLCVRRTLSGGPWLGLSSGLGAAIADALYGAIAAFGLTALGDWLLEQQDWVRLGGGLFLLALGVASWLRGPRERRGYEGNRSLTWAFSSALLLTLANPITLLSFAAIFAAVGLSSADAGLQAGVIIVTGVFLGSAAWWLGLGGLVLLLREKVTSGWMRRIHYGAALLIISFGLYALGSFLLGDPFAASTM</sequence>
<organism evidence="7 8">
    <name type="scientific">Limibacillus halophilus</name>
    <dbReference type="NCBI Taxonomy" id="1579333"/>
    <lineage>
        <taxon>Bacteria</taxon>
        <taxon>Pseudomonadati</taxon>
        <taxon>Pseudomonadota</taxon>
        <taxon>Alphaproteobacteria</taxon>
        <taxon>Rhodospirillales</taxon>
        <taxon>Rhodovibrionaceae</taxon>
        <taxon>Limibacillus</taxon>
    </lineage>
</organism>
<evidence type="ECO:0000313" key="7">
    <source>
        <dbReference type="EMBL" id="MBB3064403.1"/>
    </source>
</evidence>
<keyword evidence="4 6" id="KW-1133">Transmembrane helix</keyword>
<protein>
    <submittedName>
        <fullName evidence="7">Threonine/homoserine/homoserine lactone efflux protein</fullName>
    </submittedName>
</protein>
<feature type="transmembrane region" description="Helical" evidence="6">
    <location>
        <begin position="41"/>
        <end position="63"/>
    </location>
</feature>
<feature type="transmembrane region" description="Helical" evidence="6">
    <location>
        <begin position="185"/>
        <end position="206"/>
    </location>
</feature>
<dbReference type="AlphaFoldDB" id="A0A839SU15"/>
<evidence type="ECO:0000256" key="3">
    <source>
        <dbReference type="ARBA" id="ARBA00022692"/>
    </source>
</evidence>
<dbReference type="PANTHER" id="PTHR30086">
    <property type="entry name" value="ARGININE EXPORTER PROTEIN ARGO"/>
    <property type="match status" value="1"/>
</dbReference>
<evidence type="ECO:0000313" key="8">
    <source>
        <dbReference type="Proteomes" id="UP000581135"/>
    </source>
</evidence>
<gene>
    <name evidence="7" type="ORF">FHR98_000675</name>
</gene>
<evidence type="ECO:0000256" key="4">
    <source>
        <dbReference type="ARBA" id="ARBA00022989"/>
    </source>
</evidence>
<accession>A0A839SU15</accession>
<keyword evidence="5 6" id="KW-0472">Membrane</keyword>